<dbReference type="EMBL" id="LGST01000077">
    <property type="protein sequence ID" value="KND95439.1"/>
    <property type="molecule type" value="Genomic_DNA"/>
</dbReference>
<name>A0A0L0NN18_CANAR</name>
<sequence length="65" mass="7599">MPCYGAWYILDAYLKVSDASGKWKWSEGGKKKKKKKKIRKEGRRIAEGKRRKKKDTLVANSYFMG</sequence>
<protein>
    <submittedName>
        <fullName evidence="2">Uncharacterized protein</fullName>
    </submittedName>
</protein>
<evidence type="ECO:0000256" key="1">
    <source>
        <dbReference type="SAM" id="MobiDB-lite"/>
    </source>
</evidence>
<gene>
    <name evidence="2" type="ORF">QG37_08323</name>
</gene>
<evidence type="ECO:0000313" key="2">
    <source>
        <dbReference type="EMBL" id="KND95439.1"/>
    </source>
</evidence>
<dbReference type="AlphaFoldDB" id="A0A0L0NN18"/>
<evidence type="ECO:0000313" key="3">
    <source>
        <dbReference type="Proteomes" id="UP000037122"/>
    </source>
</evidence>
<reference evidence="3" key="1">
    <citation type="journal article" date="2015" name="BMC Genomics">
        <title>Draft genome of a commonly misdiagnosed multidrug resistant pathogen Candida auris.</title>
        <authorList>
            <person name="Chatterjee S."/>
            <person name="Alampalli S.V."/>
            <person name="Nageshan R.K."/>
            <person name="Chettiar S.T."/>
            <person name="Joshi S."/>
            <person name="Tatu U.S."/>
        </authorList>
    </citation>
    <scope>NUCLEOTIDE SEQUENCE [LARGE SCALE GENOMIC DNA]</scope>
    <source>
        <strain evidence="3">6684</strain>
    </source>
</reference>
<feature type="compositionally biased region" description="Basic residues" evidence="1">
    <location>
        <begin position="30"/>
        <end position="42"/>
    </location>
</feature>
<proteinExistence type="predicted"/>
<dbReference type="VEuPathDB" id="FungiDB:QG37_08323"/>
<organism evidence="2 3">
    <name type="scientific">Candidozyma auris</name>
    <name type="common">Yeast</name>
    <name type="synonym">Candida auris</name>
    <dbReference type="NCBI Taxonomy" id="498019"/>
    <lineage>
        <taxon>Eukaryota</taxon>
        <taxon>Fungi</taxon>
        <taxon>Dikarya</taxon>
        <taxon>Ascomycota</taxon>
        <taxon>Saccharomycotina</taxon>
        <taxon>Pichiomycetes</taxon>
        <taxon>Metschnikowiaceae</taxon>
        <taxon>Candidozyma</taxon>
    </lineage>
</organism>
<dbReference type="Proteomes" id="UP000037122">
    <property type="component" value="Unassembled WGS sequence"/>
</dbReference>
<comment type="caution">
    <text evidence="2">The sequence shown here is derived from an EMBL/GenBank/DDBJ whole genome shotgun (WGS) entry which is preliminary data.</text>
</comment>
<accession>A0A0L0NN18</accession>
<feature type="region of interest" description="Disordered" evidence="1">
    <location>
        <begin position="23"/>
        <end position="53"/>
    </location>
</feature>